<dbReference type="Gene3D" id="3.40.30.10">
    <property type="entry name" value="Glutaredoxin"/>
    <property type="match status" value="1"/>
</dbReference>
<evidence type="ECO:0000256" key="1">
    <source>
        <dbReference type="SAM" id="MobiDB-lite"/>
    </source>
</evidence>
<dbReference type="SUPFAM" id="SSF52833">
    <property type="entry name" value="Thioredoxin-like"/>
    <property type="match status" value="1"/>
</dbReference>
<feature type="compositionally biased region" description="Low complexity" evidence="1">
    <location>
        <begin position="168"/>
        <end position="177"/>
    </location>
</feature>
<protein>
    <recommendedName>
        <fullName evidence="4">Diacylglycerol O-acyltransferase 3, cytosolic</fullName>
    </recommendedName>
</protein>
<dbReference type="InterPro" id="IPR036249">
    <property type="entry name" value="Thioredoxin-like_sf"/>
</dbReference>
<keyword evidence="3" id="KW-1185">Reference proteome</keyword>
<evidence type="ECO:0000313" key="2">
    <source>
        <dbReference type="EMBL" id="KAL2548679.1"/>
    </source>
</evidence>
<feature type="region of interest" description="Disordered" evidence="1">
    <location>
        <begin position="199"/>
        <end position="224"/>
    </location>
</feature>
<name>A0ABD1WG64_9LAMI</name>
<reference evidence="3" key="1">
    <citation type="submission" date="2024-07" db="EMBL/GenBank/DDBJ databases">
        <title>Two chromosome-level genome assemblies of Korean endemic species Abeliophyllum distichum and Forsythia ovata (Oleaceae).</title>
        <authorList>
            <person name="Jang H."/>
        </authorList>
    </citation>
    <scope>NUCLEOTIDE SEQUENCE [LARGE SCALE GENOMIC DNA]</scope>
</reference>
<dbReference type="EMBL" id="JBFOLJ010000003">
    <property type="protein sequence ID" value="KAL2548679.1"/>
    <property type="molecule type" value="Genomic_DNA"/>
</dbReference>
<proteinExistence type="predicted"/>
<feature type="region of interest" description="Disordered" evidence="1">
    <location>
        <begin position="155"/>
        <end position="183"/>
    </location>
</feature>
<gene>
    <name evidence="2" type="ORF">Fot_10209</name>
</gene>
<evidence type="ECO:0008006" key="4">
    <source>
        <dbReference type="Google" id="ProtNLM"/>
    </source>
</evidence>
<accession>A0ABD1WG64</accession>
<evidence type="ECO:0000313" key="3">
    <source>
        <dbReference type="Proteomes" id="UP001604277"/>
    </source>
</evidence>
<organism evidence="2 3">
    <name type="scientific">Forsythia ovata</name>
    <dbReference type="NCBI Taxonomy" id="205694"/>
    <lineage>
        <taxon>Eukaryota</taxon>
        <taxon>Viridiplantae</taxon>
        <taxon>Streptophyta</taxon>
        <taxon>Embryophyta</taxon>
        <taxon>Tracheophyta</taxon>
        <taxon>Spermatophyta</taxon>
        <taxon>Magnoliopsida</taxon>
        <taxon>eudicotyledons</taxon>
        <taxon>Gunneridae</taxon>
        <taxon>Pentapetalae</taxon>
        <taxon>asterids</taxon>
        <taxon>lamiids</taxon>
        <taxon>Lamiales</taxon>
        <taxon>Oleaceae</taxon>
        <taxon>Forsythieae</taxon>
        <taxon>Forsythia</taxon>
    </lineage>
</organism>
<dbReference type="CDD" id="cd02980">
    <property type="entry name" value="TRX_Fd_family"/>
    <property type="match status" value="1"/>
</dbReference>
<comment type="caution">
    <text evidence="2">The sequence shown here is derived from an EMBL/GenBank/DDBJ whole genome shotgun (WGS) entry which is preliminary data.</text>
</comment>
<dbReference type="AlphaFoldDB" id="A0ABD1WG64"/>
<dbReference type="Proteomes" id="UP001604277">
    <property type="component" value="Unassembled WGS sequence"/>
</dbReference>
<sequence length="400" mass="43122">MEVSRLVLGQSYCFSGAGLDVYAPRSNYSASSSSLSIPGHGNSGFSLRPSKNCGFSDTGHLEYYNYNNKSSGIIRCGKKENIKEKETKKIKNKLKLLKGLSKDLSMFSTMGFRLNSDEVKGNTITDATELLLEQLKKLRAEEKELKMKRKEEQAKLKAARKQSQLECESSSSSSSESSDSECGEVVDMNSLRHAQAIPDTLQPVEEEVASPPPSMSTQEEGMETELQPSILESAPADLSFLITEEKIDDVREVGSCGSCNSVQECCSRTGSLGRDLNIVTSSDGNSMVKVATAKKIEVCMGGKCKKSGAAALLQEFQRMVGIEVGVSGCKCMGKCRDGPNIRVHNNFEGIQAGGVDVSVRSPNNPLFIGVGLEDVDLIVANMLRENHQNEFGVAAAAAAS</sequence>